<evidence type="ECO:0000313" key="3">
    <source>
        <dbReference type="Proteomes" id="UP000828251"/>
    </source>
</evidence>
<feature type="non-terminal residue" evidence="2">
    <location>
        <position position="1"/>
    </location>
</feature>
<keyword evidence="1" id="KW-1133">Transmembrane helix</keyword>
<proteinExistence type="predicted"/>
<dbReference type="EMBL" id="JAIQCV010000005">
    <property type="protein sequence ID" value="KAH1097452.1"/>
    <property type="molecule type" value="Genomic_DNA"/>
</dbReference>
<dbReference type="OrthoDB" id="996975at2759"/>
<evidence type="ECO:0000256" key="1">
    <source>
        <dbReference type="SAM" id="Phobius"/>
    </source>
</evidence>
<keyword evidence="3" id="KW-1185">Reference proteome</keyword>
<reference evidence="2 3" key="1">
    <citation type="journal article" date="2021" name="Plant Biotechnol. J.">
        <title>Multi-omics assisted identification of the key and species-specific regulatory components of drought-tolerant mechanisms in Gossypium stocksii.</title>
        <authorList>
            <person name="Yu D."/>
            <person name="Ke L."/>
            <person name="Zhang D."/>
            <person name="Wu Y."/>
            <person name="Sun Y."/>
            <person name="Mei J."/>
            <person name="Sun J."/>
            <person name="Sun Y."/>
        </authorList>
    </citation>
    <scope>NUCLEOTIDE SEQUENCE [LARGE SCALE GENOMIC DNA]</scope>
    <source>
        <strain evidence="3">cv. E1</strain>
        <tissue evidence="2">Leaf</tissue>
    </source>
</reference>
<organism evidence="2 3">
    <name type="scientific">Gossypium stocksii</name>
    <dbReference type="NCBI Taxonomy" id="47602"/>
    <lineage>
        <taxon>Eukaryota</taxon>
        <taxon>Viridiplantae</taxon>
        <taxon>Streptophyta</taxon>
        <taxon>Embryophyta</taxon>
        <taxon>Tracheophyta</taxon>
        <taxon>Spermatophyta</taxon>
        <taxon>Magnoliopsida</taxon>
        <taxon>eudicotyledons</taxon>
        <taxon>Gunneridae</taxon>
        <taxon>Pentapetalae</taxon>
        <taxon>rosids</taxon>
        <taxon>malvids</taxon>
        <taxon>Malvales</taxon>
        <taxon>Malvaceae</taxon>
        <taxon>Malvoideae</taxon>
        <taxon>Gossypium</taxon>
    </lineage>
</organism>
<accession>A0A9D3VUT7</accession>
<feature type="transmembrane region" description="Helical" evidence="1">
    <location>
        <begin position="62"/>
        <end position="82"/>
    </location>
</feature>
<name>A0A9D3VUT7_9ROSI</name>
<dbReference type="AlphaFoldDB" id="A0A9D3VUT7"/>
<protein>
    <submittedName>
        <fullName evidence="2">Uncharacterized protein</fullName>
    </submittedName>
</protein>
<sequence length="86" mass="9705">TRNNADMVANLAVVDYDKKNLEPILFVEEAFEKCSFYEVPHLLNLEPVGAFSKGMAKSNHQILSVEVIIILHCCLSLMVTGFRCEF</sequence>
<gene>
    <name evidence="2" type="ORF">J1N35_014373</name>
</gene>
<evidence type="ECO:0000313" key="2">
    <source>
        <dbReference type="EMBL" id="KAH1097452.1"/>
    </source>
</evidence>
<keyword evidence="1" id="KW-0812">Transmembrane</keyword>
<comment type="caution">
    <text evidence="2">The sequence shown here is derived from an EMBL/GenBank/DDBJ whole genome shotgun (WGS) entry which is preliminary data.</text>
</comment>
<keyword evidence="1" id="KW-0472">Membrane</keyword>
<dbReference type="Proteomes" id="UP000828251">
    <property type="component" value="Unassembled WGS sequence"/>
</dbReference>